<evidence type="ECO:0000313" key="6">
    <source>
        <dbReference type="Proteomes" id="UP000425960"/>
    </source>
</evidence>
<dbReference type="EMBL" id="AP021876">
    <property type="protein sequence ID" value="BBO82351.1"/>
    <property type="molecule type" value="Genomic_DNA"/>
</dbReference>
<dbReference type="Gene3D" id="1.10.10.60">
    <property type="entry name" value="Homeodomain-like"/>
    <property type="match status" value="1"/>
</dbReference>
<sequence>MDTVPYSGPKTKIDRNTWDSLQEKCSDFETNINIPANLGSGSIKQIRLKSGLHVHIHDYMVFQPMIMQNDDISPTFGFRFCISDHTKLDLECLKESLMIRTGESGAFYFPNMKNCIENRPGIHIHKIFIRVEPSFFLSAMEEDMDTIPFDLKAMINADKDVYEPYHTTDLITPSMRIIVEQIFRCPYEGITRRIFIEGKAMELIACKLDQIKSAGQASRNNLSLCISDIERIHFAEELLTSNLSSPPNTIELSKAIGVSRTKLYRGFNQLYGVSPMEYLRLKRIEKAREMVKDKDLNMTQIAYVLGYSSSSHFAKTFRDFFGMSPSHYRQNGHA</sequence>
<dbReference type="PANTHER" id="PTHR47893:SF1">
    <property type="entry name" value="REGULATORY PROTEIN PCHR"/>
    <property type="match status" value="1"/>
</dbReference>
<dbReference type="PROSITE" id="PS01124">
    <property type="entry name" value="HTH_ARAC_FAMILY_2"/>
    <property type="match status" value="1"/>
</dbReference>
<dbReference type="InterPro" id="IPR018060">
    <property type="entry name" value="HTH_AraC"/>
</dbReference>
<reference evidence="5 6" key="1">
    <citation type="submission" date="2019-11" db="EMBL/GenBank/DDBJ databases">
        <title>Comparative genomics of hydrocarbon-degrading Desulfosarcina strains.</title>
        <authorList>
            <person name="Watanabe M."/>
            <person name="Kojima H."/>
            <person name="Fukui M."/>
        </authorList>
    </citation>
    <scope>NUCLEOTIDE SEQUENCE [LARGE SCALE GENOMIC DNA]</scope>
    <source>
        <strain evidence="5 6">28bB2T</strain>
    </source>
</reference>
<gene>
    <name evidence="5" type="ORF">DSCO28_29170</name>
</gene>
<evidence type="ECO:0000256" key="3">
    <source>
        <dbReference type="ARBA" id="ARBA00023163"/>
    </source>
</evidence>
<keyword evidence="2" id="KW-0238">DNA-binding</keyword>
<dbReference type="PRINTS" id="PR00032">
    <property type="entry name" value="HTHARAC"/>
</dbReference>
<proteinExistence type="predicted"/>
<evidence type="ECO:0000259" key="4">
    <source>
        <dbReference type="PROSITE" id="PS01124"/>
    </source>
</evidence>
<dbReference type="InterPro" id="IPR009057">
    <property type="entry name" value="Homeodomain-like_sf"/>
</dbReference>
<dbReference type="PROSITE" id="PS00041">
    <property type="entry name" value="HTH_ARAC_FAMILY_1"/>
    <property type="match status" value="1"/>
</dbReference>
<dbReference type="InterPro" id="IPR018062">
    <property type="entry name" value="HTH_AraC-typ_CS"/>
</dbReference>
<dbReference type="PANTHER" id="PTHR47893">
    <property type="entry name" value="REGULATORY PROTEIN PCHR"/>
    <property type="match status" value="1"/>
</dbReference>
<keyword evidence="3" id="KW-0804">Transcription</keyword>
<dbReference type="InterPro" id="IPR053142">
    <property type="entry name" value="PchR_regulatory_protein"/>
</dbReference>
<dbReference type="GO" id="GO:0003700">
    <property type="term" value="F:DNA-binding transcription factor activity"/>
    <property type="evidence" value="ECO:0007669"/>
    <property type="project" value="InterPro"/>
</dbReference>
<dbReference type="SMART" id="SM00342">
    <property type="entry name" value="HTH_ARAC"/>
    <property type="match status" value="1"/>
</dbReference>
<accession>A0A5K7ZMQ1</accession>
<protein>
    <submittedName>
        <fullName evidence="5">AraC family transcriptional regulator</fullName>
    </submittedName>
</protein>
<dbReference type="RefSeq" id="WP_155322836.1">
    <property type="nucleotide sequence ID" value="NZ_AP021876.1"/>
</dbReference>
<dbReference type="GO" id="GO:0043565">
    <property type="term" value="F:sequence-specific DNA binding"/>
    <property type="evidence" value="ECO:0007669"/>
    <property type="project" value="InterPro"/>
</dbReference>
<keyword evidence="1" id="KW-0805">Transcription regulation</keyword>
<dbReference type="Pfam" id="PF12833">
    <property type="entry name" value="HTH_18"/>
    <property type="match status" value="1"/>
</dbReference>
<organism evidence="5 6">
    <name type="scientific">Desulfosarcina ovata subsp. sediminis</name>
    <dbReference type="NCBI Taxonomy" id="885957"/>
    <lineage>
        <taxon>Bacteria</taxon>
        <taxon>Pseudomonadati</taxon>
        <taxon>Thermodesulfobacteriota</taxon>
        <taxon>Desulfobacteria</taxon>
        <taxon>Desulfobacterales</taxon>
        <taxon>Desulfosarcinaceae</taxon>
        <taxon>Desulfosarcina</taxon>
    </lineage>
</organism>
<dbReference type="KEGG" id="dov:DSCO28_29170"/>
<dbReference type="Proteomes" id="UP000425960">
    <property type="component" value="Chromosome"/>
</dbReference>
<dbReference type="AlphaFoldDB" id="A0A5K7ZMQ1"/>
<dbReference type="InterPro" id="IPR020449">
    <property type="entry name" value="Tscrpt_reg_AraC-type_HTH"/>
</dbReference>
<feature type="domain" description="HTH araC/xylS-type" evidence="4">
    <location>
        <begin position="233"/>
        <end position="331"/>
    </location>
</feature>
<name>A0A5K7ZMQ1_9BACT</name>
<evidence type="ECO:0000256" key="1">
    <source>
        <dbReference type="ARBA" id="ARBA00023015"/>
    </source>
</evidence>
<evidence type="ECO:0000313" key="5">
    <source>
        <dbReference type="EMBL" id="BBO82351.1"/>
    </source>
</evidence>
<evidence type="ECO:0000256" key="2">
    <source>
        <dbReference type="ARBA" id="ARBA00023125"/>
    </source>
</evidence>
<dbReference type="SUPFAM" id="SSF46689">
    <property type="entry name" value="Homeodomain-like"/>
    <property type="match status" value="2"/>
</dbReference>